<evidence type="ECO:0000313" key="3">
    <source>
        <dbReference type="WBParaSite" id="Gr19_v10_g4036.t1"/>
    </source>
</evidence>
<organism evidence="2 3">
    <name type="scientific">Globodera rostochiensis</name>
    <name type="common">Golden nematode worm</name>
    <name type="synonym">Heterodera rostochiensis</name>
    <dbReference type="NCBI Taxonomy" id="31243"/>
    <lineage>
        <taxon>Eukaryota</taxon>
        <taxon>Metazoa</taxon>
        <taxon>Ecdysozoa</taxon>
        <taxon>Nematoda</taxon>
        <taxon>Chromadorea</taxon>
        <taxon>Rhabditida</taxon>
        <taxon>Tylenchina</taxon>
        <taxon>Tylenchomorpha</taxon>
        <taxon>Tylenchoidea</taxon>
        <taxon>Heteroderidae</taxon>
        <taxon>Heteroderinae</taxon>
        <taxon>Globodera</taxon>
    </lineage>
</organism>
<reference evidence="3" key="1">
    <citation type="submission" date="2022-11" db="UniProtKB">
        <authorList>
            <consortium name="WormBaseParasite"/>
        </authorList>
    </citation>
    <scope>IDENTIFICATION</scope>
</reference>
<feature type="compositionally biased region" description="Basic and acidic residues" evidence="1">
    <location>
        <begin position="1"/>
        <end position="14"/>
    </location>
</feature>
<accession>A0A914HV02</accession>
<keyword evidence="2" id="KW-1185">Reference proteome</keyword>
<sequence>MEIREEEKAEERSQAGRGDISRWPAIRGLGNSVADHQECLGEGGAYRGRKEPRAMRNGQRNSLEALILLTLRESILDELDESFSLRRTKWTEDDSFPAGRGEQRKCAPDEDEEAAEQVQCGDTTTHEH</sequence>
<name>A0A914HV02_GLORO</name>
<dbReference type="AlphaFoldDB" id="A0A914HV02"/>
<feature type="region of interest" description="Disordered" evidence="1">
    <location>
        <begin position="1"/>
        <end position="29"/>
    </location>
</feature>
<dbReference type="Proteomes" id="UP000887572">
    <property type="component" value="Unplaced"/>
</dbReference>
<dbReference type="WBParaSite" id="Gr19_v10_g4036.t1">
    <property type="protein sequence ID" value="Gr19_v10_g4036.t1"/>
    <property type="gene ID" value="Gr19_v10_g4036"/>
</dbReference>
<evidence type="ECO:0000313" key="2">
    <source>
        <dbReference type="Proteomes" id="UP000887572"/>
    </source>
</evidence>
<feature type="region of interest" description="Disordered" evidence="1">
    <location>
        <begin position="88"/>
        <end position="128"/>
    </location>
</feature>
<evidence type="ECO:0000256" key="1">
    <source>
        <dbReference type="SAM" id="MobiDB-lite"/>
    </source>
</evidence>
<proteinExistence type="predicted"/>
<protein>
    <submittedName>
        <fullName evidence="3">Uncharacterized protein</fullName>
    </submittedName>
</protein>